<dbReference type="InterPro" id="IPR047217">
    <property type="entry name" value="S49_SppA_67K_type_N"/>
</dbReference>
<dbReference type="Gene3D" id="3.90.226.10">
    <property type="entry name" value="2-enoyl-CoA Hydratase, Chain A, domain 1"/>
    <property type="match status" value="2"/>
</dbReference>
<evidence type="ECO:0000256" key="6">
    <source>
        <dbReference type="ARBA" id="ARBA00023136"/>
    </source>
</evidence>
<dbReference type="InterPro" id="IPR029045">
    <property type="entry name" value="ClpP/crotonase-like_dom_sf"/>
</dbReference>
<evidence type="ECO:0000256" key="3">
    <source>
        <dbReference type="ARBA" id="ARBA00022670"/>
    </source>
</evidence>
<feature type="active site" description="Nucleophile" evidence="7">
    <location>
        <position position="408"/>
    </location>
</feature>
<dbReference type="SUPFAM" id="SSF52096">
    <property type="entry name" value="ClpP/crotonase"/>
    <property type="match status" value="2"/>
</dbReference>
<evidence type="ECO:0000256" key="1">
    <source>
        <dbReference type="ARBA" id="ARBA00004370"/>
    </source>
</evidence>
<protein>
    <submittedName>
        <fullName evidence="10">Signal peptide peptidase SppA</fullName>
    </submittedName>
</protein>
<dbReference type="InterPro" id="IPR004635">
    <property type="entry name" value="Pept_S49_SppA"/>
</dbReference>
<evidence type="ECO:0000256" key="7">
    <source>
        <dbReference type="PIRSR" id="PIRSR001217-1"/>
    </source>
</evidence>
<dbReference type="RefSeq" id="WP_109318200.1">
    <property type="nucleotide sequence ID" value="NZ_QFWT01000001.1"/>
</dbReference>
<name>A0A2U3BE19_9VIBR</name>
<keyword evidence="11" id="KW-1185">Reference proteome</keyword>
<feature type="transmembrane region" description="Helical" evidence="8">
    <location>
        <begin position="21"/>
        <end position="42"/>
    </location>
</feature>
<keyword evidence="5" id="KW-0720">Serine protease</keyword>
<dbReference type="PANTHER" id="PTHR33209">
    <property type="entry name" value="PROTEASE 4"/>
    <property type="match status" value="1"/>
</dbReference>
<dbReference type="GO" id="GO:0016020">
    <property type="term" value="C:membrane"/>
    <property type="evidence" value="ECO:0007669"/>
    <property type="project" value="UniProtKB-SubCell"/>
</dbReference>
<keyword evidence="8" id="KW-1133">Transmembrane helix</keyword>
<dbReference type="Pfam" id="PF01343">
    <property type="entry name" value="Peptidase_S49"/>
    <property type="match status" value="2"/>
</dbReference>
<comment type="subcellular location">
    <subcellularLocation>
        <location evidence="1">Membrane</location>
    </subcellularLocation>
</comment>
<dbReference type="AlphaFoldDB" id="A0A2U3BE19"/>
<comment type="caution">
    <text evidence="10">The sequence shown here is derived from an EMBL/GenBank/DDBJ whole genome shotgun (WGS) entry which is preliminary data.</text>
</comment>
<evidence type="ECO:0000256" key="8">
    <source>
        <dbReference type="SAM" id="Phobius"/>
    </source>
</evidence>
<dbReference type="Gene3D" id="6.20.330.10">
    <property type="match status" value="1"/>
</dbReference>
<reference evidence="10 11" key="1">
    <citation type="submission" date="2018-05" db="EMBL/GenBank/DDBJ databases">
        <title>Vibrio limimaris sp. nov., isolated from marine sediment.</title>
        <authorList>
            <person name="Li C.-M."/>
        </authorList>
    </citation>
    <scope>NUCLEOTIDE SEQUENCE [LARGE SCALE GENOMIC DNA]</scope>
    <source>
        <strain evidence="10 11">E4404</strain>
    </source>
</reference>
<keyword evidence="3" id="KW-0645">Protease</keyword>
<dbReference type="Proteomes" id="UP000245362">
    <property type="component" value="Unassembled WGS sequence"/>
</dbReference>
<dbReference type="EMBL" id="QFWT01000001">
    <property type="protein sequence ID" value="PWI35048.1"/>
    <property type="molecule type" value="Genomic_DNA"/>
</dbReference>
<keyword evidence="4" id="KW-0378">Hydrolase</keyword>
<dbReference type="PANTHER" id="PTHR33209:SF1">
    <property type="entry name" value="PEPTIDASE S49 DOMAIN-CONTAINING PROTEIN"/>
    <property type="match status" value="1"/>
</dbReference>
<feature type="domain" description="Peptidase S49" evidence="9">
    <location>
        <begin position="391"/>
        <end position="541"/>
    </location>
</feature>
<dbReference type="OrthoDB" id="9764363at2"/>
<dbReference type="InterPro" id="IPR047272">
    <property type="entry name" value="S49_SppA_C"/>
</dbReference>
<keyword evidence="6 8" id="KW-0472">Membrane</keyword>
<organism evidence="10 11">
    <name type="scientific">Vibrio albus</name>
    <dbReference type="NCBI Taxonomy" id="2200953"/>
    <lineage>
        <taxon>Bacteria</taxon>
        <taxon>Pseudomonadati</taxon>
        <taxon>Pseudomonadota</taxon>
        <taxon>Gammaproteobacteria</taxon>
        <taxon>Vibrionales</taxon>
        <taxon>Vibrionaceae</taxon>
        <taxon>Vibrio</taxon>
    </lineage>
</organism>
<dbReference type="CDD" id="cd07023">
    <property type="entry name" value="S49_Sppa_N_C"/>
    <property type="match status" value="1"/>
</dbReference>
<dbReference type="PIRSF" id="PIRSF001217">
    <property type="entry name" value="Protease_4_SppA"/>
    <property type="match status" value="1"/>
</dbReference>
<dbReference type="InterPro" id="IPR002142">
    <property type="entry name" value="Peptidase_S49"/>
</dbReference>
<dbReference type="NCBIfam" id="TIGR00706">
    <property type="entry name" value="SppA_dom"/>
    <property type="match status" value="1"/>
</dbReference>
<evidence type="ECO:0000313" key="11">
    <source>
        <dbReference type="Proteomes" id="UP000245362"/>
    </source>
</evidence>
<evidence type="ECO:0000259" key="9">
    <source>
        <dbReference type="Pfam" id="PF01343"/>
    </source>
</evidence>
<feature type="domain" description="Peptidase S49" evidence="9">
    <location>
        <begin position="138"/>
        <end position="287"/>
    </location>
</feature>
<evidence type="ECO:0000256" key="5">
    <source>
        <dbReference type="ARBA" id="ARBA00022825"/>
    </source>
</evidence>
<dbReference type="NCBIfam" id="TIGR00705">
    <property type="entry name" value="SppA_67K"/>
    <property type="match status" value="1"/>
</dbReference>
<evidence type="ECO:0000256" key="2">
    <source>
        <dbReference type="ARBA" id="ARBA00008683"/>
    </source>
</evidence>
<evidence type="ECO:0000313" key="10">
    <source>
        <dbReference type="EMBL" id="PWI35048.1"/>
    </source>
</evidence>
<gene>
    <name evidence="10" type="primary">sppA</name>
    <name evidence="10" type="ORF">DI392_01860</name>
</gene>
<feature type="active site" description="Proton donor/acceptor" evidence="7">
    <location>
        <position position="206"/>
    </location>
</feature>
<dbReference type="GO" id="GO:0006465">
    <property type="term" value="P:signal peptide processing"/>
    <property type="evidence" value="ECO:0007669"/>
    <property type="project" value="InterPro"/>
</dbReference>
<keyword evidence="8" id="KW-0812">Transmembrane</keyword>
<sequence length="616" mass="67367">MKKIFRFIGFIFKGIWKTINFLRLAVINLFFILIIALIYFGYTQTEAPQPRITKASALMLNLSGPIVEQRSYIDPVESLTGSVFDQDLPKENVLFDIVDSLRYAQSDDKVSGLILNLQGLPETSLTKLRYIAKAINEFKASGKPVYAIGGYYTQSQYYLASYADKIYMAPDGGVMLQGYGAYTLYYKNLLKKLDVTTHVFRVGTYKSAIEPFIRNGMSAAAKESASAWLTQLWGAYVDDVAKNRNISPATITPSMDTFIRQLKSVDGNMSALVKQQGLVDELVTRQEFRSAMAEAFGSEGRDSYRTISYYDYLPTIKPKIHTSSNDIAVIVASGTIRDGEQPRGTIGGDTLANLLRQAKNDDHVKAVVLRLDTPGGSSFASEVIRNEITALKASGKPVVVSMSSLTASGGYWISAGADTIIAQPTTLTGSIGIFGVITTVEKGLENLGIHSDGIGTTPFAGLGLTRGITDKAGQAIQLNIEHGYNRFINLVSQGRKMSPEAVDKIAQGRVWTGYDAMRLGLVDQMGDFDDAITQAAKLANLETYNVQWVEEPLSASEQLMLELADHLKASLGFDLQALLPESLHPVSQQLKQGADLMADFNDPKGMYALCLTCDVN</sequence>
<evidence type="ECO:0000256" key="4">
    <source>
        <dbReference type="ARBA" id="ARBA00022801"/>
    </source>
</evidence>
<dbReference type="InterPro" id="IPR004634">
    <property type="entry name" value="Pept_S49_pIV"/>
</dbReference>
<comment type="similarity">
    <text evidence="2">Belongs to the peptidase S49 family.</text>
</comment>
<accession>A0A2U3BE19</accession>
<proteinExistence type="inferred from homology"/>
<dbReference type="CDD" id="cd07018">
    <property type="entry name" value="S49_SppA_67K_type"/>
    <property type="match status" value="1"/>
</dbReference>
<dbReference type="GO" id="GO:0008236">
    <property type="term" value="F:serine-type peptidase activity"/>
    <property type="evidence" value="ECO:0007669"/>
    <property type="project" value="UniProtKB-KW"/>
</dbReference>